<dbReference type="PROSITE" id="PS50863">
    <property type="entry name" value="B3"/>
    <property type="match status" value="1"/>
</dbReference>
<dbReference type="PANTHER" id="PTHR31674:SF62">
    <property type="entry name" value="B3 DOMAIN-CONTAINING PROTEIN REM14-RELATED"/>
    <property type="match status" value="1"/>
</dbReference>
<dbReference type="CDD" id="cd10017">
    <property type="entry name" value="B3_DNA"/>
    <property type="match status" value="1"/>
</dbReference>
<proteinExistence type="predicted"/>
<keyword evidence="2" id="KW-0805">Transcription regulation</keyword>
<dbReference type="Proteomes" id="UP000824469">
    <property type="component" value="Unassembled WGS sequence"/>
</dbReference>
<dbReference type="InterPro" id="IPR015300">
    <property type="entry name" value="DNA-bd_pseudobarrel_sf"/>
</dbReference>
<keyword evidence="5" id="KW-0539">Nucleus</keyword>
<keyword evidence="8" id="KW-1185">Reference proteome</keyword>
<evidence type="ECO:0000256" key="1">
    <source>
        <dbReference type="ARBA" id="ARBA00022737"/>
    </source>
</evidence>
<dbReference type="SUPFAM" id="SSF101936">
    <property type="entry name" value="DNA-binding pseudobarrel domain"/>
    <property type="match status" value="1"/>
</dbReference>
<feature type="non-terminal residue" evidence="7">
    <location>
        <position position="185"/>
    </location>
</feature>
<dbReference type="Pfam" id="PF02362">
    <property type="entry name" value="B3"/>
    <property type="match status" value="1"/>
</dbReference>
<evidence type="ECO:0000256" key="4">
    <source>
        <dbReference type="ARBA" id="ARBA00023163"/>
    </source>
</evidence>
<feature type="domain" description="TF-B3" evidence="6">
    <location>
        <begin position="1"/>
        <end position="77"/>
    </location>
</feature>
<name>A0AA38LR96_TAXCH</name>
<evidence type="ECO:0000256" key="3">
    <source>
        <dbReference type="ARBA" id="ARBA00023125"/>
    </source>
</evidence>
<evidence type="ECO:0000313" key="8">
    <source>
        <dbReference type="Proteomes" id="UP000824469"/>
    </source>
</evidence>
<dbReference type="AlphaFoldDB" id="A0AA38LR96"/>
<evidence type="ECO:0000256" key="5">
    <source>
        <dbReference type="ARBA" id="ARBA00023242"/>
    </source>
</evidence>
<comment type="caution">
    <text evidence="7">The sequence shown here is derived from an EMBL/GenBank/DDBJ whole genome shotgun (WGS) entry which is preliminary data.</text>
</comment>
<organism evidence="7 8">
    <name type="scientific">Taxus chinensis</name>
    <name type="common">Chinese yew</name>
    <name type="synonym">Taxus wallichiana var. chinensis</name>
    <dbReference type="NCBI Taxonomy" id="29808"/>
    <lineage>
        <taxon>Eukaryota</taxon>
        <taxon>Viridiplantae</taxon>
        <taxon>Streptophyta</taxon>
        <taxon>Embryophyta</taxon>
        <taxon>Tracheophyta</taxon>
        <taxon>Spermatophyta</taxon>
        <taxon>Pinopsida</taxon>
        <taxon>Pinidae</taxon>
        <taxon>Conifers II</taxon>
        <taxon>Cupressales</taxon>
        <taxon>Taxaceae</taxon>
        <taxon>Taxus</taxon>
    </lineage>
</organism>
<accession>A0AA38LR96</accession>
<keyword evidence="4" id="KW-0804">Transcription</keyword>
<evidence type="ECO:0000313" key="7">
    <source>
        <dbReference type="EMBL" id="KAH9330577.1"/>
    </source>
</evidence>
<dbReference type="PANTHER" id="PTHR31674">
    <property type="entry name" value="B3 DOMAIN-CONTAINING PROTEIN REM-LIKE 3-RELATED"/>
    <property type="match status" value="1"/>
</dbReference>
<protein>
    <recommendedName>
        <fullName evidence="6">TF-B3 domain-containing protein</fullName>
    </recommendedName>
</protein>
<reference evidence="7 8" key="1">
    <citation type="journal article" date="2021" name="Nat. Plants">
        <title>The Taxus genome provides insights into paclitaxel biosynthesis.</title>
        <authorList>
            <person name="Xiong X."/>
            <person name="Gou J."/>
            <person name="Liao Q."/>
            <person name="Li Y."/>
            <person name="Zhou Q."/>
            <person name="Bi G."/>
            <person name="Li C."/>
            <person name="Du R."/>
            <person name="Wang X."/>
            <person name="Sun T."/>
            <person name="Guo L."/>
            <person name="Liang H."/>
            <person name="Lu P."/>
            <person name="Wu Y."/>
            <person name="Zhang Z."/>
            <person name="Ro D.K."/>
            <person name="Shang Y."/>
            <person name="Huang S."/>
            <person name="Yan J."/>
        </authorList>
    </citation>
    <scope>NUCLEOTIDE SEQUENCE [LARGE SCALE GENOMIC DNA]</scope>
    <source>
        <strain evidence="7">Ta-2019</strain>
    </source>
</reference>
<dbReference type="InterPro" id="IPR003340">
    <property type="entry name" value="B3_DNA-bd"/>
</dbReference>
<evidence type="ECO:0000259" key="6">
    <source>
        <dbReference type="PROSITE" id="PS50863"/>
    </source>
</evidence>
<dbReference type="Gene3D" id="2.40.330.10">
    <property type="entry name" value="DNA-binding pseudobarrel domain"/>
    <property type="match status" value="1"/>
</dbReference>
<keyword evidence="1" id="KW-0677">Repeat</keyword>
<gene>
    <name evidence="7" type="ORF">KI387_002685</name>
</gene>
<dbReference type="GO" id="GO:0003677">
    <property type="term" value="F:DNA binding"/>
    <property type="evidence" value="ECO:0007669"/>
    <property type="project" value="UniProtKB-KW"/>
</dbReference>
<dbReference type="InterPro" id="IPR039218">
    <property type="entry name" value="REM_fam"/>
</dbReference>
<sequence>EIPSPYAEQVKSNGCRYVILEGPTGFLWDIILCCCGTPSFKDGWENFASYHSIQNGDIIVFRNILDTNFIVQIFHPSGYEKQITHEQKLPRKDSCDLCKNQTQQGLSAKHPITLDSEEESHCQQSPVPSFRHEADHKPKVSRVLKDPVFKSSPTQNLRPDKFKKKSELKFTKVMKMAAVTHSFWL</sequence>
<dbReference type="EMBL" id="JAHRHJ020000001">
    <property type="protein sequence ID" value="KAH9330577.1"/>
    <property type="molecule type" value="Genomic_DNA"/>
</dbReference>
<evidence type="ECO:0000256" key="2">
    <source>
        <dbReference type="ARBA" id="ARBA00023015"/>
    </source>
</evidence>
<feature type="non-terminal residue" evidence="7">
    <location>
        <position position="1"/>
    </location>
</feature>
<keyword evidence="3" id="KW-0238">DNA-binding</keyword>